<accession>A0A835BW87</accession>
<dbReference type="FunFam" id="3.30.200.20:FF:000307">
    <property type="entry name" value="pollen receptor-like kinase 1"/>
    <property type="match status" value="1"/>
</dbReference>
<dbReference type="InterPro" id="IPR011009">
    <property type="entry name" value="Kinase-like_dom_sf"/>
</dbReference>
<comment type="caution">
    <text evidence="16">The sequence shown here is derived from an EMBL/GenBank/DDBJ whole genome shotgun (WGS) entry which is preliminary data.</text>
</comment>
<dbReference type="OrthoDB" id="652551at2759"/>
<keyword evidence="5" id="KW-0732">Signal</keyword>
<evidence type="ECO:0000256" key="11">
    <source>
        <dbReference type="ARBA" id="ARBA00023180"/>
    </source>
</evidence>
<sequence length="1218" mass="129954">MWDLSFDSFFSTQLFPSSFRSFSVGGVEAKAQGQPVVTSRRRRVRRQLSAWPAPTRRGGEREHSGVFSACGGMGIGGGSHGRRLGALPARGEASLKSHRCQCTPPLLPACSGGMPEASGGPTHDQEGCDGVGKARAGQWPARRDGGALLHTPAMRSSRRPAAGLGSALLHLYVPPRLLHLPVAQAAGGATFLRLDGTSLRCGTAKRAGRQEHVCTHPPPPPRWPEPRDAPVGRSSAEEGAVINSFRAHMTDSPHPTRPVASPPGLLLWVPSLQTGTPAPRESSPLAPTVLWKLVNWKRQTNHLMFRSIRMAPTRRAGLSSFPIASGAGLALLSFARATQRNAPRQAALGHSTSSMRRRTRWDSTDGPAEPSLATQTKGQALTLTGLRAICQPCDSAQRRAWRAHHIGTHHIRVEAKASRAESYGRFVQNGVVPKGIGIGYSLLGAWSTGIRLSGPAGVQGRLVRPWHPASDVRAPVYLVVPCQQKLCMPRQCGLVEAVHISPGVTYRYGTTQQWEKKASFQYSSALFPFFPPLSLHLLLLPPWSMLRPRAAAVPVPLLILAMATAWASAADLASDTAALRAFMAPFGSATIVSWNPSKPTCSWTGVVCTAGRVTEIHLPGDGLRGALPAGALGGLTKLAVLSLRYNALSGTLPPDLASCAELRVLNLQSNLLSGELPAKVLSALPALTQLNLAGNRFSGRIPPGIARNGRLQQLYLDGNRLTGELPDVGTPSLALLNVSFNNLSGEVPKSLSRMPATSFLGMPSLCGKPLPPCSSEPPSSQPPALSPESPAVSSDSRGHHHHHLAGGAIAGIVIGCAFGFLLIAAVLLLVCGAVRREPRRTYRSHDAVAAELALHSKEAMSPNGYTPRVSDARPPLHSVPPAAAVGKKKLFFFGRIPRPYDLEDLLRASAEVLGKGTYGTTYKAAIESGPVMAVKRLKETSLPEREFRDKVAAIGGIDHPNVVPLQAYYFSKDEKLMVYEFVAMGSLSSMLHGNRGSGRSPLNWESRRRIALASARGIEYIHATGSMVTHGNIKSSNVLLSRSVDARVADHGLAHLVGPSPASTRVAGYRAPEAVADPRRGASSQKADVYSFGVLLLELLTGKAPAHAALRGEEEGGGGVDLPRWARSVVREEWTSEVFDAELLRHPGAEEEMVEMLRLAMDCTVTAPDQRPAMPEVVARIEELAAGAPSTARSGRSASMDEADDRPLRPTGSIRRQS</sequence>
<evidence type="ECO:0000256" key="6">
    <source>
        <dbReference type="ARBA" id="ARBA00022737"/>
    </source>
</evidence>
<reference evidence="16" key="1">
    <citation type="submission" date="2020-07" db="EMBL/GenBank/DDBJ databases">
        <title>Genome sequence and genetic diversity analysis of an under-domesticated orphan crop, white fonio (Digitaria exilis).</title>
        <authorList>
            <person name="Bennetzen J.L."/>
            <person name="Chen S."/>
            <person name="Ma X."/>
            <person name="Wang X."/>
            <person name="Yssel A.E.J."/>
            <person name="Chaluvadi S.R."/>
            <person name="Johnson M."/>
            <person name="Gangashetty P."/>
            <person name="Hamidou F."/>
            <person name="Sanogo M.D."/>
            <person name="Zwaenepoel A."/>
            <person name="Wallace J."/>
            <person name="Van De Peer Y."/>
            <person name="Van Deynze A."/>
        </authorList>
    </citation>
    <scope>NUCLEOTIDE SEQUENCE</scope>
    <source>
        <tissue evidence="16">Leaves</tissue>
    </source>
</reference>
<dbReference type="SUPFAM" id="SSF52058">
    <property type="entry name" value="L domain-like"/>
    <property type="match status" value="1"/>
</dbReference>
<evidence type="ECO:0000256" key="9">
    <source>
        <dbReference type="ARBA" id="ARBA00022989"/>
    </source>
</evidence>
<dbReference type="InterPro" id="IPR001611">
    <property type="entry name" value="Leu-rich_rpt"/>
</dbReference>
<dbReference type="GO" id="GO:0004672">
    <property type="term" value="F:protein kinase activity"/>
    <property type="evidence" value="ECO:0007669"/>
    <property type="project" value="InterPro"/>
</dbReference>
<feature type="compositionally biased region" description="Pro residues" evidence="13">
    <location>
        <begin position="770"/>
        <end position="785"/>
    </location>
</feature>
<evidence type="ECO:0000256" key="2">
    <source>
        <dbReference type="ARBA" id="ARBA00022475"/>
    </source>
</evidence>
<keyword evidence="4 14" id="KW-0812">Transmembrane</keyword>
<feature type="binding site" evidence="12">
    <location>
        <position position="935"/>
    </location>
    <ligand>
        <name>ATP</name>
        <dbReference type="ChEBI" id="CHEBI:30616"/>
    </ligand>
</feature>
<dbReference type="PANTHER" id="PTHR48010">
    <property type="entry name" value="OS05G0588300 PROTEIN"/>
    <property type="match status" value="1"/>
</dbReference>
<keyword evidence="8 12" id="KW-0067">ATP-binding</keyword>
<dbReference type="EMBL" id="JACEFO010001734">
    <property type="protein sequence ID" value="KAF8714985.1"/>
    <property type="molecule type" value="Genomic_DNA"/>
</dbReference>
<evidence type="ECO:0000256" key="8">
    <source>
        <dbReference type="ARBA" id="ARBA00022840"/>
    </source>
</evidence>
<dbReference type="InterPro" id="IPR050994">
    <property type="entry name" value="At_inactive_RLKs"/>
</dbReference>
<dbReference type="FunFam" id="1.10.510.10:FF:000095">
    <property type="entry name" value="protein STRUBBELIG-RECEPTOR FAMILY 8"/>
    <property type="match status" value="1"/>
</dbReference>
<dbReference type="Gene3D" id="1.10.510.10">
    <property type="entry name" value="Transferase(Phosphotransferase) domain 1"/>
    <property type="match status" value="1"/>
</dbReference>
<dbReference type="PANTHER" id="PTHR48010:SF4">
    <property type="entry name" value="OS04G0463000 PROTEIN"/>
    <property type="match status" value="1"/>
</dbReference>
<dbReference type="InterPro" id="IPR000719">
    <property type="entry name" value="Prot_kinase_dom"/>
</dbReference>
<dbReference type="Gene3D" id="3.30.200.20">
    <property type="entry name" value="Phosphorylase Kinase, domain 1"/>
    <property type="match status" value="1"/>
</dbReference>
<feature type="region of interest" description="Disordered" evidence="13">
    <location>
        <begin position="770"/>
        <end position="800"/>
    </location>
</feature>
<dbReference type="Pfam" id="PF00069">
    <property type="entry name" value="Pkinase"/>
    <property type="match status" value="1"/>
</dbReference>
<evidence type="ECO:0000256" key="14">
    <source>
        <dbReference type="SAM" id="Phobius"/>
    </source>
</evidence>
<evidence type="ECO:0000259" key="15">
    <source>
        <dbReference type="PROSITE" id="PS50011"/>
    </source>
</evidence>
<evidence type="ECO:0000256" key="7">
    <source>
        <dbReference type="ARBA" id="ARBA00022741"/>
    </source>
</evidence>
<evidence type="ECO:0000256" key="1">
    <source>
        <dbReference type="ARBA" id="ARBA00004162"/>
    </source>
</evidence>
<feature type="region of interest" description="Disordered" evidence="13">
    <location>
        <begin position="341"/>
        <end position="372"/>
    </location>
</feature>
<evidence type="ECO:0000256" key="4">
    <source>
        <dbReference type="ARBA" id="ARBA00022692"/>
    </source>
</evidence>
<feature type="region of interest" description="Disordered" evidence="13">
    <location>
        <begin position="116"/>
        <end position="137"/>
    </location>
</feature>
<keyword evidence="9 14" id="KW-1133">Transmembrane helix</keyword>
<organism evidence="16 17">
    <name type="scientific">Digitaria exilis</name>
    <dbReference type="NCBI Taxonomy" id="1010633"/>
    <lineage>
        <taxon>Eukaryota</taxon>
        <taxon>Viridiplantae</taxon>
        <taxon>Streptophyta</taxon>
        <taxon>Embryophyta</taxon>
        <taxon>Tracheophyta</taxon>
        <taxon>Spermatophyta</taxon>
        <taxon>Magnoliopsida</taxon>
        <taxon>Liliopsida</taxon>
        <taxon>Poales</taxon>
        <taxon>Poaceae</taxon>
        <taxon>PACMAD clade</taxon>
        <taxon>Panicoideae</taxon>
        <taxon>Panicodae</taxon>
        <taxon>Paniceae</taxon>
        <taxon>Anthephorinae</taxon>
        <taxon>Digitaria</taxon>
    </lineage>
</organism>
<dbReference type="PROSITE" id="PS50011">
    <property type="entry name" value="PROTEIN_KINASE_DOM"/>
    <property type="match status" value="1"/>
</dbReference>
<evidence type="ECO:0000256" key="12">
    <source>
        <dbReference type="PROSITE-ProRule" id="PRU10141"/>
    </source>
</evidence>
<dbReference type="SUPFAM" id="SSF56112">
    <property type="entry name" value="Protein kinase-like (PK-like)"/>
    <property type="match status" value="1"/>
</dbReference>
<evidence type="ECO:0000256" key="3">
    <source>
        <dbReference type="ARBA" id="ARBA00022614"/>
    </source>
</evidence>
<keyword evidence="7 12" id="KW-0547">Nucleotide-binding</keyword>
<dbReference type="Pfam" id="PF08263">
    <property type="entry name" value="LRRNT_2"/>
    <property type="match status" value="1"/>
</dbReference>
<keyword evidence="17" id="KW-1185">Reference proteome</keyword>
<evidence type="ECO:0000313" key="16">
    <source>
        <dbReference type="EMBL" id="KAF8714985.1"/>
    </source>
</evidence>
<feature type="domain" description="Protein kinase" evidence="15">
    <location>
        <begin position="907"/>
        <end position="1185"/>
    </location>
</feature>
<keyword evidence="6" id="KW-0677">Repeat</keyword>
<dbReference type="Gene3D" id="3.80.10.10">
    <property type="entry name" value="Ribonuclease Inhibitor"/>
    <property type="match status" value="2"/>
</dbReference>
<dbReference type="Pfam" id="PF13855">
    <property type="entry name" value="LRR_8"/>
    <property type="match status" value="1"/>
</dbReference>
<keyword evidence="10 14" id="KW-0472">Membrane</keyword>
<keyword evidence="11" id="KW-0325">Glycoprotein</keyword>
<dbReference type="Proteomes" id="UP000636709">
    <property type="component" value="Unassembled WGS sequence"/>
</dbReference>
<keyword evidence="2" id="KW-1003">Cell membrane</keyword>
<dbReference type="InterPro" id="IPR017441">
    <property type="entry name" value="Protein_kinase_ATP_BS"/>
</dbReference>
<dbReference type="GO" id="GO:0005524">
    <property type="term" value="F:ATP binding"/>
    <property type="evidence" value="ECO:0007669"/>
    <property type="project" value="UniProtKB-UniRule"/>
</dbReference>
<gene>
    <name evidence="16" type="ORF">HU200_027529</name>
</gene>
<feature type="transmembrane region" description="Helical" evidence="14">
    <location>
        <begin position="804"/>
        <end position="834"/>
    </location>
</feature>
<evidence type="ECO:0000256" key="5">
    <source>
        <dbReference type="ARBA" id="ARBA00022729"/>
    </source>
</evidence>
<protein>
    <recommendedName>
        <fullName evidence="15">Protein kinase domain-containing protein</fullName>
    </recommendedName>
</protein>
<feature type="region of interest" description="Disordered" evidence="13">
    <location>
        <begin position="210"/>
        <end position="233"/>
    </location>
</feature>
<name>A0A835BW87_9POAL</name>
<evidence type="ECO:0000256" key="10">
    <source>
        <dbReference type="ARBA" id="ARBA00023136"/>
    </source>
</evidence>
<evidence type="ECO:0000256" key="13">
    <source>
        <dbReference type="SAM" id="MobiDB-lite"/>
    </source>
</evidence>
<dbReference type="PROSITE" id="PS00107">
    <property type="entry name" value="PROTEIN_KINASE_ATP"/>
    <property type="match status" value="1"/>
</dbReference>
<dbReference type="InterPro" id="IPR013210">
    <property type="entry name" value="LRR_N_plant-typ"/>
</dbReference>
<comment type="subcellular location">
    <subcellularLocation>
        <location evidence="1">Cell membrane</location>
        <topology evidence="1">Single-pass membrane protein</topology>
    </subcellularLocation>
</comment>
<dbReference type="InterPro" id="IPR032675">
    <property type="entry name" value="LRR_dom_sf"/>
</dbReference>
<feature type="region of interest" description="Disordered" evidence="13">
    <location>
        <begin position="1184"/>
        <end position="1218"/>
    </location>
</feature>
<dbReference type="FunFam" id="3.80.10.10:FF:000400">
    <property type="entry name" value="Nuclear pore complex protein NUP107"/>
    <property type="match status" value="1"/>
</dbReference>
<dbReference type="AlphaFoldDB" id="A0A835BW87"/>
<evidence type="ECO:0000313" key="17">
    <source>
        <dbReference type="Proteomes" id="UP000636709"/>
    </source>
</evidence>
<keyword evidence="3" id="KW-0433">Leucine-rich repeat</keyword>
<proteinExistence type="predicted"/>
<dbReference type="GO" id="GO:0005886">
    <property type="term" value="C:plasma membrane"/>
    <property type="evidence" value="ECO:0007669"/>
    <property type="project" value="UniProtKB-SubCell"/>
</dbReference>